<comment type="caution">
    <text evidence="9">The sequence shown here is derived from an EMBL/GenBank/DDBJ whole genome shotgun (WGS) entry which is preliminary data.</text>
</comment>
<evidence type="ECO:0000256" key="2">
    <source>
        <dbReference type="ARBA" id="ARBA00022676"/>
    </source>
</evidence>
<dbReference type="SUPFAM" id="SSF48371">
    <property type="entry name" value="ARM repeat"/>
    <property type="match status" value="2"/>
</dbReference>
<evidence type="ECO:0000256" key="1">
    <source>
        <dbReference type="ARBA" id="ARBA00009558"/>
    </source>
</evidence>
<dbReference type="Gene3D" id="3.40.50.300">
    <property type="entry name" value="P-loop containing nucleotide triphosphate hydrolases"/>
    <property type="match status" value="1"/>
</dbReference>
<evidence type="ECO:0000313" key="9">
    <source>
        <dbReference type="EMBL" id="CAF1417801.1"/>
    </source>
</evidence>
<dbReference type="PROSITE" id="PS51996">
    <property type="entry name" value="TR_MART"/>
    <property type="match status" value="1"/>
</dbReference>
<dbReference type="GO" id="GO:0106274">
    <property type="term" value="F:NAD+-protein-arginine ADP-ribosyltransferase activity"/>
    <property type="evidence" value="ECO:0007669"/>
    <property type="project" value="UniProtKB-EC"/>
</dbReference>
<dbReference type="GO" id="GO:0030117">
    <property type="term" value="C:membrane coat"/>
    <property type="evidence" value="ECO:0007669"/>
    <property type="project" value="InterPro"/>
</dbReference>
<dbReference type="EMBL" id="CAJNOJ010000362">
    <property type="protein sequence ID" value="CAF1417801.1"/>
    <property type="molecule type" value="Genomic_DNA"/>
</dbReference>
<evidence type="ECO:0000256" key="4">
    <source>
        <dbReference type="ARBA" id="ARBA00022695"/>
    </source>
</evidence>
<protein>
    <recommendedName>
        <fullName evidence="7">NAD(P)(+)--arginine ADP-ribosyltransferase</fullName>
        <ecNumber evidence="7">2.4.2.31</ecNumber>
    </recommendedName>
    <alternativeName>
        <fullName evidence="7">Mono(ADP-ribosyl)transferase</fullName>
    </alternativeName>
</protein>
<name>A0A815MA90_ADIRI</name>
<feature type="repeat" description="HEAT" evidence="6">
    <location>
        <begin position="811"/>
        <end position="849"/>
    </location>
</feature>
<evidence type="ECO:0000256" key="3">
    <source>
        <dbReference type="ARBA" id="ARBA00022679"/>
    </source>
</evidence>
<keyword evidence="11" id="KW-1185">Reference proteome</keyword>
<evidence type="ECO:0000256" key="7">
    <source>
        <dbReference type="RuleBase" id="RU361228"/>
    </source>
</evidence>
<dbReference type="EMBL" id="CAJNOR010004423">
    <property type="protein sequence ID" value="CAF1501073.1"/>
    <property type="molecule type" value="Genomic_DNA"/>
</dbReference>
<dbReference type="InterPro" id="IPR002553">
    <property type="entry name" value="Clathrin/coatomer_adapt-like_N"/>
</dbReference>
<dbReference type="PANTHER" id="PTHR46844">
    <property type="entry name" value="SLR5058 PROTEIN"/>
    <property type="match status" value="1"/>
</dbReference>
<dbReference type="InterPro" id="IPR007111">
    <property type="entry name" value="NACHT_NTPase"/>
</dbReference>
<dbReference type="Gene3D" id="1.25.10.10">
    <property type="entry name" value="Leucine-rich Repeat Variant"/>
    <property type="match status" value="3"/>
</dbReference>
<dbReference type="PROSITE" id="PS50077">
    <property type="entry name" value="HEAT_REPEAT"/>
    <property type="match status" value="1"/>
</dbReference>
<dbReference type="EC" id="2.4.2.31" evidence="7"/>
<gene>
    <name evidence="9" type="ORF">EDS130_LOCUS37227</name>
    <name evidence="10" type="ORF">XAT740_LOCUS39659</name>
</gene>
<dbReference type="OrthoDB" id="120976at2759"/>
<dbReference type="Gene3D" id="3.90.176.10">
    <property type="entry name" value="Toxin ADP-ribosyltransferase, Chain A, domain 1"/>
    <property type="match status" value="1"/>
</dbReference>
<dbReference type="InterPro" id="IPR016024">
    <property type="entry name" value="ARM-type_fold"/>
</dbReference>
<comment type="similarity">
    <text evidence="1 7">Belongs to the Arg-specific ADP-ribosyltransferase family.</text>
</comment>
<dbReference type="InterPro" id="IPR021133">
    <property type="entry name" value="HEAT_type_2"/>
</dbReference>
<keyword evidence="4" id="KW-0548">Nucleotidyltransferase</keyword>
<proteinExistence type="inferred from homology"/>
<dbReference type="GO" id="GO:0016192">
    <property type="term" value="P:vesicle-mediated transport"/>
    <property type="evidence" value="ECO:0007669"/>
    <property type="project" value="InterPro"/>
</dbReference>
<evidence type="ECO:0000313" key="10">
    <source>
        <dbReference type="EMBL" id="CAF1501073.1"/>
    </source>
</evidence>
<evidence type="ECO:0000313" key="12">
    <source>
        <dbReference type="Proteomes" id="UP000663852"/>
    </source>
</evidence>
<dbReference type="InterPro" id="IPR027417">
    <property type="entry name" value="P-loop_NTPase"/>
</dbReference>
<dbReference type="Pfam" id="PF01602">
    <property type="entry name" value="Adaptin_N"/>
    <property type="match status" value="1"/>
</dbReference>
<keyword evidence="7" id="KW-0520">NAD</keyword>
<accession>A0A815MA90</accession>
<keyword evidence="3 7" id="KW-0808">Transferase</keyword>
<evidence type="ECO:0000256" key="6">
    <source>
        <dbReference type="PROSITE-ProRule" id="PRU00103"/>
    </source>
</evidence>
<dbReference type="GO" id="GO:0016779">
    <property type="term" value="F:nucleotidyltransferase activity"/>
    <property type="evidence" value="ECO:0007669"/>
    <property type="project" value="UniProtKB-KW"/>
</dbReference>
<dbReference type="InterPro" id="IPR011989">
    <property type="entry name" value="ARM-like"/>
</dbReference>
<evidence type="ECO:0000259" key="8">
    <source>
        <dbReference type="PROSITE" id="PS50837"/>
    </source>
</evidence>
<dbReference type="Pfam" id="PF01129">
    <property type="entry name" value="ART"/>
    <property type="match status" value="1"/>
</dbReference>
<dbReference type="InterPro" id="IPR000768">
    <property type="entry name" value="ART"/>
</dbReference>
<dbReference type="Proteomes" id="UP000663852">
    <property type="component" value="Unassembled WGS sequence"/>
</dbReference>
<feature type="domain" description="NACHT" evidence="8">
    <location>
        <begin position="318"/>
        <end position="446"/>
    </location>
</feature>
<reference evidence="9" key="1">
    <citation type="submission" date="2021-02" db="EMBL/GenBank/DDBJ databases">
        <authorList>
            <person name="Nowell W R."/>
        </authorList>
    </citation>
    <scope>NUCLEOTIDE SEQUENCE</scope>
</reference>
<sequence length="1404" mass="159499">MTSAATDRFVDKAFSKLQQANSSPIFGYEDSPLQTLEESVKELVPFVSNITDYVATAKNECKRHSFLLTLDESAAILLYTMPKPFFSLLNESLRAENRDALKPWFPFLKLFMTALRKLPSTDKTIWRGVGGNVSMVFRDGDVHIWWSVNSCSTDLRVVKQYLDDMGTLFAIDPVHGKDISEFSYFPEEHEVILMPGTHVRVKTALDNSENRFAIIQLEEEVSRSELPDTSADLFKSIKQMYQRSCHIESLINPAISFPIDECYINLTIVETKQQREKENLLNSDQYNETILETFEEIYGAKSLIDVKNIFDTCKRSEKQILVFGRAGIGKSTFCRYIAYQWATNMFWLQYEIVILIPLRRLTISRYPTLASGQNYSLIDLIKKEVFFDKLSEAEENCLRHHLRLNTSKVLWILDGYDEVVQNVPSHLQYLVEQLLSTTHHIVTSRPYLNTLSYDVQMEITGFTDENIMGYIQQFFSQMKDDLGDMTDKVETLRNLLESNRSVRGVAHIPVNLELICSVWSGKNSMETEKLTITALYNTMIEWLCRRYLKAQNIHYQKLSERELYERCKTELTFLECLAFMAMDSNTIIIRPDLLKRALDEANVSTENNPDILNIGILKSFHQKGIGTQIEMEKDYYFVHLSFQEYFAARYLINILHESYDNATGFVRRQKYNQRYASVFTFASGLLSKSNTEARINMFWNNILAEPVDLVGIRHMRLVIPCIEETARQLNFTRRPDLLEWVAGCVKCSLYQDNELIRKSFSQLLQKAPLTVSNEKITNTFINILQKGDRSAKLELLSLISELKLTSSTAALVTEVTNALNDEDHEIRKRACEALESFGKKTSTNEVINKLINKLEDQNENVRWSAYCALESLGEETATARTMSTLLREIEDSDVNVRQRACVVFGNLVKRRVTTKAISTLVKAIGDQDINVRRSACDALSSLGKKIAIDDVICQLVNALKDQREDLKWRICVILAKIGEKAATNQAITQLIIALDDNDVNVRWHAYNTLMVLSKIITTDDLVTQLMNVTSSGTITDGYDRVESNYQLFRRISAFYNHKLVISSRSNIVRRRPITTHIPVTPLVSKNKTNTNIRKPVTTNEVISAVLSQLNSEIDHSRWMACVTLAIVGEKIATNHVINQLLITLRDDNINVRRSACDALGILCKNTLTSAVSAALVTALGDQNIDVRRSACNALGGFSVSTATNGVIFQLVAALQGHRACVRISACAVFEKLGEKAATNEVISHLIDVFNMSDYGSHHAAERALNGILTSSTRLSQLDPEIISRLCLCQQKSSCLNNVSVEELLKSFFITENIDLLIAIIHSAFHNGVAITVFGKSIMVNDKKEPLVLTIPSVKLRQQILSAFEEQLKRRHFPGQIRVDGNTRLKHVFKRLVRLVLRQRPVDSN</sequence>
<dbReference type="Pfam" id="PF05729">
    <property type="entry name" value="NACHT"/>
    <property type="match status" value="1"/>
</dbReference>
<dbReference type="SUPFAM" id="SSF52540">
    <property type="entry name" value="P-loop containing nucleoside triphosphate hydrolases"/>
    <property type="match status" value="1"/>
</dbReference>
<keyword evidence="7" id="KW-0521">NADP</keyword>
<organism evidence="9 12">
    <name type="scientific">Adineta ricciae</name>
    <name type="common">Rotifer</name>
    <dbReference type="NCBI Taxonomy" id="249248"/>
    <lineage>
        <taxon>Eukaryota</taxon>
        <taxon>Metazoa</taxon>
        <taxon>Spiralia</taxon>
        <taxon>Gnathifera</taxon>
        <taxon>Rotifera</taxon>
        <taxon>Eurotatoria</taxon>
        <taxon>Bdelloidea</taxon>
        <taxon>Adinetida</taxon>
        <taxon>Adinetidae</taxon>
        <taxon>Adineta</taxon>
    </lineage>
</organism>
<keyword evidence="2 7" id="KW-0328">Glycosyltransferase</keyword>
<evidence type="ECO:0000313" key="11">
    <source>
        <dbReference type="Proteomes" id="UP000663828"/>
    </source>
</evidence>
<comment type="catalytic activity">
    <reaction evidence="5 7">
        <text>L-arginyl-[protein] + NAD(+) = N(omega)-(ADP-D-ribosyl)-L-arginyl-[protein] + nicotinamide + H(+)</text>
        <dbReference type="Rhea" id="RHEA:19149"/>
        <dbReference type="Rhea" id="RHEA-COMP:10532"/>
        <dbReference type="Rhea" id="RHEA-COMP:15087"/>
        <dbReference type="ChEBI" id="CHEBI:15378"/>
        <dbReference type="ChEBI" id="CHEBI:17154"/>
        <dbReference type="ChEBI" id="CHEBI:29965"/>
        <dbReference type="ChEBI" id="CHEBI:57540"/>
        <dbReference type="ChEBI" id="CHEBI:142554"/>
        <dbReference type="EC" id="2.4.2.31"/>
    </reaction>
</comment>
<dbReference type="GO" id="GO:0006886">
    <property type="term" value="P:intracellular protein transport"/>
    <property type="evidence" value="ECO:0007669"/>
    <property type="project" value="InterPro"/>
</dbReference>
<evidence type="ECO:0000256" key="5">
    <source>
        <dbReference type="ARBA" id="ARBA00047597"/>
    </source>
</evidence>
<dbReference type="PANTHER" id="PTHR46844:SF1">
    <property type="entry name" value="SLR5058 PROTEIN"/>
    <property type="match status" value="1"/>
</dbReference>
<dbReference type="Proteomes" id="UP000663828">
    <property type="component" value="Unassembled WGS sequence"/>
</dbReference>
<dbReference type="PROSITE" id="PS50837">
    <property type="entry name" value="NACHT"/>
    <property type="match status" value="1"/>
</dbReference>
<dbReference type="SUPFAM" id="SSF56399">
    <property type="entry name" value="ADP-ribosylation"/>
    <property type="match status" value="1"/>
</dbReference>